<gene>
    <name evidence="2" type="ORF">ACFS25_26265</name>
</gene>
<evidence type="ECO:0000313" key="2">
    <source>
        <dbReference type="EMBL" id="MFD2937307.1"/>
    </source>
</evidence>
<keyword evidence="1" id="KW-1133">Transmembrane helix</keyword>
<dbReference type="RefSeq" id="WP_381507150.1">
    <property type="nucleotide sequence ID" value="NZ_JBHUOM010000025.1"/>
</dbReference>
<keyword evidence="1" id="KW-0472">Membrane</keyword>
<evidence type="ECO:0000313" key="3">
    <source>
        <dbReference type="Proteomes" id="UP001597512"/>
    </source>
</evidence>
<dbReference type="EMBL" id="JBHUOM010000025">
    <property type="protein sequence ID" value="MFD2937307.1"/>
    <property type="molecule type" value="Genomic_DNA"/>
</dbReference>
<sequence>MEITRWMDVNQLPKVVAVRSSNRMILVIIDTVCFVLVVANANFDVRQLFSV</sequence>
<keyword evidence="1" id="KW-0812">Transmembrane</keyword>
<protein>
    <submittedName>
        <fullName evidence="2">Uncharacterized protein</fullName>
    </submittedName>
</protein>
<evidence type="ECO:0000256" key="1">
    <source>
        <dbReference type="SAM" id="Phobius"/>
    </source>
</evidence>
<dbReference type="Proteomes" id="UP001597512">
    <property type="component" value="Unassembled WGS sequence"/>
</dbReference>
<comment type="caution">
    <text evidence="2">The sequence shown here is derived from an EMBL/GenBank/DDBJ whole genome shotgun (WGS) entry which is preliminary data.</text>
</comment>
<feature type="transmembrane region" description="Helical" evidence="1">
    <location>
        <begin position="24"/>
        <end position="43"/>
    </location>
</feature>
<reference evidence="3" key="1">
    <citation type="journal article" date="2019" name="Int. J. Syst. Evol. Microbiol.">
        <title>The Global Catalogue of Microorganisms (GCM) 10K type strain sequencing project: providing services to taxonomists for standard genome sequencing and annotation.</title>
        <authorList>
            <consortium name="The Broad Institute Genomics Platform"/>
            <consortium name="The Broad Institute Genome Sequencing Center for Infectious Disease"/>
            <person name="Wu L."/>
            <person name="Ma J."/>
        </authorList>
    </citation>
    <scope>NUCLEOTIDE SEQUENCE [LARGE SCALE GENOMIC DNA]</scope>
    <source>
        <strain evidence="3">KCTC 52490</strain>
    </source>
</reference>
<accession>A0ABW6APM9</accession>
<proteinExistence type="predicted"/>
<keyword evidence="3" id="KW-1185">Reference proteome</keyword>
<organism evidence="2 3">
    <name type="scientific">Spirosoma flavum</name>
    <dbReference type="NCBI Taxonomy" id="2048557"/>
    <lineage>
        <taxon>Bacteria</taxon>
        <taxon>Pseudomonadati</taxon>
        <taxon>Bacteroidota</taxon>
        <taxon>Cytophagia</taxon>
        <taxon>Cytophagales</taxon>
        <taxon>Cytophagaceae</taxon>
        <taxon>Spirosoma</taxon>
    </lineage>
</organism>
<name>A0ABW6APM9_9BACT</name>